<dbReference type="Proteomes" id="UP001059672">
    <property type="component" value="Chromosome"/>
</dbReference>
<proteinExistence type="predicted"/>
<dbReference type="RefSeq" id="WP_255836760.1">
    <property type="nucleotide sequence ID" value="NZ_CP073346.1"/>
</dbReference>
<keyword evidence="2" id="KW-1185">Reference proteome</keyword>
<dbReference type="EMBL" id="CP073346">
    <property type="protein sequence ID" value="UTW06181.1"/>
    <property type="molecule type" value="Genomic_DNA"/>
</dbReference>
<name>A0ABY5H1N1_9PSED</name>
<dbReference type="PROSITE" id="PS51318">
    <property type="entry name" value="TAT"/>
    <property type="match status" value="1"/>
</dbReference>
<dbReference type="InterPro" id="IPR006311">
    <property type="entry name" value="TAT_signal"/>
</dbReference>
<evidence type="ECO:0000313" key="2">
    <source>
        <dbReference type="Proteomes" id="UP001059672"/>
    </source>
</evidence>
<organism evidence="1 2">
    <name type="scientific">Pseudomonas benzenivorans</name>
    <dbReference type="NCBI Taxonomy" id="556533"/>
    <lineage>
        <taxon>Bacteria</taxon>
        <taxon>Pseudomonadati</taxon>
        <taxon>Pseudomonadota</taxon>
        <taxon>Gammaproteobacteria</taxon>
        <taxon>Pseudomonadales</taxon>
        <taxon>Pseudomonadaceae</taxon>
        <taxon>Pseudomonas</taxon>
    </lineage>
</organism>
<evidence type="ECO:0000313" key="1">
    <source>
        <dbReference type="EMBL" id="UTW06181.1"/>
    </source>
</evidence>
<protein>
    <submittedName>
        <fullName evidence="1">Twin-arginine translocation pathway signal protein</fullName>
    </submittedName>
</protein>
<gene>
    <name evidence="1" type="ORF">KDW96_13405</name>
</gene>
<reference evidence="1" key="1">
    <citation type="submission" date="2021-04" db="EMBL/GenBank/DDBJ databases">
        <title>Oceanospirillales bacteria with DddD are important DMSP degraders in coastal seawater.</title>
        <authorList>
            <person name="Liu J."/>
        </authorList>
    </citation>
    <scope>NUCLEOTIDE SEQUENCE</scope>
    <source>
        <strain evidence="1">D13-4</strain>
    </source>
</reference>
<accession>A0ABY5H1N1</accession>
<sequence length="181" mass="19325">MIAPPTEAPELSRRSLLKVGLAGSMLLAGAGLTATLGGCSRSTPPNGFAVLRAADLPFLRALIPVLLEGAVKPAQMPQAVDGTLESLDYSLAHLSPEMRGLTLQLFDVLALPITRGPLTGVWGGWQGASTAQLRTFLERWQNSSFDLLRMGHASLLQLVLMAWYSRAESWSQCGYPGPPTV</sequence>